<organism evidence="3 4">
    <name type="scientific">Paraoerskovia sediminicola</name>
    <dbReference type="NCBI Taxonomy" id="1138587"/>
    <lineage>
        <taxon>Bacteria</taxon>
        <taxon>Bacillati</taxon>
        <taxon>Actinomycetota</taxon>
        <taxon>Actinomycetes</taxon>
        <taxon>Micrococcales</taxon>
        <taxon>Cellulomonadaceae</taxon>
        <taxon>Paraoerskovia</taxon>
    </lineage>
</organism>
<gene>
    <name evidence="3" type="ORF">GCM10025865_20360</name>
</gene>
<feature type="region of interest" description="Disordered" evidence="1">
    <location>
        <begin position="30"/>
        <end position="65"/>
    </location>
</feature>
<keyword evidence="4" id="KW-1185">Reference proteome</keyword>
<reference evidence="4" key="1">
    <citation type="journal article" date="2019" name="Int. J. Syst. Evol. Microbiol.">
        <title>The Global Catalogue of Microorganisms (GCM) 10K type strain sequencing project: providing services to taxonomists for standard genome sequencing and annotation.</title>
        <authorList>
            <consortium name="The Broad Institute Genomics Platform"/>
            <consortium name="The Broad Institute Genome Sequencing Center for Infectious Disease"/>
            <person name="Wu L."/>
            <person name="Ma J."/>
        </authorList>
    </citation>
    <scope>NUCLEOTIDE SEQUENCE [LARGE SCALE GENOMIC DNA]</scope>
    <source>
        <strain evidence="4">NBRC 108565</strain>
    </source>
</reference>
<evidence type="ECO:0000256" key="2">
    <source>
        <dbReference type="SAM" id="SignalP"/>
    </source>
</evidence>
<dbReference type="EMBL" id="AP027729">
    <property type="protein sequence ID" value="BDZ42737.1"/>
    <property type="molecule type" value="Genomic_DNA"/>
</dbReference>
<dbReference type="Proteomes" id="UP001321475">
    <property type="component" value="Chromosome"/>
</dbReference>
<evidence type="ECO:0000313" key="4">
    <source>
        <dbReference type="Proteomes" id="UP001321475"/>
    </source>
</evidence>
<evidence type="ECO:0000256" key="1">
    <source>
        <dbReference type="SAM" id="MobiDB-lite"/>
    </source>
</evidence>
<sequence length="212" mass="21099">MGARVRRAAVPIAALVVLLAGCSDGVGAAEEAPASASGAPTPLPDLTAAPDAENDASGNPTASPLTEAEKRYIELNGGDGLFEGAVLEQGVEACSRVEFAAQVDQGLLVDDIREGEIAGATGAIPFLCPEYVPQLAEALGGIEDGATETAGLAEGDYAAPAAGLDCEWTLVGSGADEAGDVASGDVAEIELTGDVTTLESSGCVVWLPVSDD</sequence>
<feature type="chain" id="PRO_5046137423" description="DUF732 domain-containing protein" evidence="2">
    <location>
        <begin position="29"/>
        <end position="212"/>
    </location>
</feature>
<feature type="compositionally biased region" description="Low complexity" evidence="1">
    <location>
        <begin position="30"/>
        <end position="51"/>
    </location>
</feature>
<evidence type="ECO:0008006" key="5">
    <source>
        <dbReference type="Google" id="ProtNLM"/>
    </source>
</evidence>
<keyword evidence="2" id="KW-0732">Signal</keyword>
<proteinExistence type="predicted"/>
<accession>A0ABM8G3R8</accession>
<name>A0ABM8G3R8_9CELL</name>
<evidence type="ECO:0000313" key="3">
    <source>
        <dbReference type="EMBL" id="BDZ42737.1"/>
    </source>
</evidence>
<dbReference type="PROSITE" id="PS51257">
    <property type="entry name" value="PROKAR_LIPOPROTEIN"/>
    <property type="match status" value="1"/>
</dbReference>
<feature type="signal peptide" evidence="2">
    <location>
        <begin position="1"/>
        <end position="28"/>
    </location>
</feature>
<protein>
    <recommendedName>
        <fullName evidence="5">DUF732 domain-containing protein</fullName>
    </recommendedName>
</protein>